<evidence type="ECO:0000256" key="15">
    <source>
        <dbReference type="ARBA" id="ARBA00023004"/>
    </source>
</evidence>
<dbReference type="InterPro" id="IPR003097">
    <property type="entry name" value="CysJ-like_FAD-binding"/>
</dbReference>
<comment type="cofactor">
    <cofactor evidence="1">
        <name>FMN</name>
        <dbReference type="ChEBI" id="CHEBI:58210"/>
    </cofactor>
</comment>
<keyword evidence="7" id="KW-0004">4Fe-4S</keyword>
<dbReference type="SUPFAM" id="SSF53706">
    <property type="entry name" value="Formate dehydrogenase/DMSO reductase, domains 1-3"/>
    <property type="match status" value="1"/>
</dbReference>
<comment type="similarity">
    <text evidence="5">Belongs to the prokaryotic molybdopterin-containing oxidoreductase family. NasA/NapA/NarB subfamily.</text>
</comment>
<dbReference type="FunFam" id="2.40.40.20:FF:000005">
    <property type="entry name" value="Periplasmic nitrate reductase"/>
    <property type="match status" value="1"/>
</dbReference>
<evidence type="ECO:0000256" key="12">
    <source>
        <dbReference type="ARBA" id="ARBA00022827"/>
    </source>
</evidence>
<evidence type="ECO:0000259" key="21">
    <source>
        <dbReference type="PROSITE" id="PS51384"/>
    </source>
</evidence>
<dbReference type="InterPro" id="IPR008254">
    <property type="entry name" value="Flavodoxin/NO_synth"/>
</dbReference>
<dbReference type="GO" id="GO:0051539">
    <property type="term" value="F:4 iron, 4 sulfur cluster binding"/>
    <property type="evidence" value="ECO:0007669"/>
    <property type="project" value="UniProtKB-KW"/>
</dbReference>
<dbReference type="InterPro" id="IPR006657">
    <property type="entry name" value="MoPterin_dinucl-bd_dom"/>
</dbReference>
<evidence type="ECO:0000256" key="13">
    <source>
        <dbReference type="ARBA" id="ARBA00022857"/>
    </source>
</evidence>
<evidence type="ECO:0000256" key="19">
    <source>
        <dbReference type="SAM" id="MobiDB-lite"/>
    </source>
</evidence>
<dbReference type="Pfam" id="PF04879">
    <property type="entry name" value="Molybdop_Fe4S4"/>
    <property type="match status" value="1"/>
</dbReference>
<dbReference type="PROSITE" id="PS00551">
    <property type="entry name" value="MOLYBDOPTERIN_PROK_1"/>
    <property type="match status" value="1"/>
</dbReference>
<dbReference type="Gene3D" id="3.40.50.80">
    <property type="entry name" value="Nucleotide-binding domain of ferredoxin-NADP reductase (FNR) module"/>
    <property type="match status" value="1"/>
</dbReference>
<keyword evidence="12" id="KW-0274">FAD</keyword>
<dbReference type="SUPFAM" id="SSF50692">
    <property type="entry name" value="ADC-like"/>
    <property type="match status" value="1"/>
</dbReference>
<evidence type="ECO:0000256" key="8">
    <source>
        <dbReference type="ARBA" id="ARBA00022505"/>
    </source>
</evidence>
<comment type="catalytic activity">
    <reaction evidence="18">
        <text>hydrogen sulfide + 3 NADP(+) + 3 H2O = sulfite + 3 NADPH + 4 H(+)</text>
        <dbReference type="Rhea" id="RHEA:13801"/>
        <dbReference type="ChEBI" id="CHEBI:15377"/>
        <dbReference type="ChEBI" id="CHEBI:15378"/>
        <dbReference type="ChEBI" id="CHEBI:17359"/>
        <dbReference type="ChEBI" id="CHEBI:29919"/>
        <dbReference type="ChEBI" id="CHEBI:57783"/>
        <dbReference type="ChEBI" id="CHEBI:58349"/>
        <dbReference type="EC" id="1.8.1.2"/>
    </reaction>
</comment>
<keyword evidence="11" id="KW-0479">Metal-binding</keyword>
<evidence type="ECO:0000256" key="10">
    <source>
        <dbReference type="ARBA" id="ARBA00022643"/>
    </source>
</evidence>
<dbReference type="InterPro" id="IPR001433">
    <property type="entry name" value="OxRdtase_FAD/NAD-bd"/>
</dbReference>
<keyword evidence="16" id="KW-0411">Iron-sulfur</keyword>
<dbReference type="Gene3D" id="1.20.990.10">
    <property type="entry name" value="NADPH-cytochrome p450 Reductase, Chain A, domain 3"/>
    <property type="match status" value="1"/>
</dbReference>
<feature type="domain" description="FAD-binding FR-type" evidence="21">
    <location>
        <begin position="1082"/>
        <end position="1299"/>
    </location>
</feature>
<dbReference type="InterPro" id="IPR001709">
    <property type="entry name" value="Flavoprot_Pyr_Nucl_cyt_Rdtase"/>
</dbReference>
<sequence>MRTVCSYCGVGCGILLDIGRDATSGRRVAKKVSGDRSHPANSGRLCTKGATGADMMAAPGRAAKALVRAERGADAVETDVDTAITAVAGRLRAIIDEHGPDALALYVSGQMSLEAQYLANKLAKGFVRTSRIESNSRLCMASAGSGYKLSLGADGPPGSYEDFDRADTFFVIGTNMADCHPILFLRMMERVRSAGAKLIVVDPRRNATAEKADLFLPIRPGTDLALLNGILHLLVENGHTDEAFIAEFTEGWEELPAFLAEYTPARVAEITGLPEADIRRAARWIGESGEWMSCWTMGLNQSTHGTWNTNALVNLHLATGAICRPGSGPLSLTGQPNAMGGREMGYMGPGLPGQRSALVAGDRAFVEELWGVAAGTLRTGSGHGTVDMFEEMAAGTVKACWIICTNPVASVANRRTVIAGLEAAELVVTQDVFAETETNAYADVVLPATLWAESDGVMINSERNLTLVQGVVDPPGQALPDWQLIARVACEMGYADAFTYTSAEEVFEELKRAWNPQTGWDLRGVTYRRLRETPVQWPAASPEGGSRNPIRYLNDGRSQELLVRADGSRPRLAFPTPSGKARFYARPQLPAAELPDDDYPFVLNTGRVQHQWHTLTKTGKVAKLNKLNPGPFVELHPDDAAALGARDGDPVEVASRRGRAVLPAVVTDRVRPGNCFAPFHWNDLFGEYLSINAVTSDAVDPISFQPGFKACAVALRVVTAPQREAADALPGRQPQEGSAAGEQADEPVGVRDGAEGAAASTSTPFPAPVPVSALAALFGLSGPADLTGLNGLPGPALREPERQYLSGFLAGLAQAPPGGVPVLPATAPFDPATALWVDGVLAGMFSRTEPPSPSAAPVRLTSASPDLAPAPAHDAHVSRQLIVLWASQTGTAEEFAAATAAGLTRAGRAPVLLAMADATPGRFTADTDLLVVTSTFGDGDSPDNGAGFWQALSAPDGPRLEGLRYSVLAFGDSSYDDFCGHGRRLDERLAELGATRLHPRTDCEPDYEEAAAHWLDQVTAALAGTVPTPAVPEAADGGSAATPQAPHAPPPAARAPRAARASHTVAPTASAASAPSSGHSKASPFATLLVGNRLLSLPGSQKEVRQFAFDTRGGELAYEAGDALGIWPANGSALVAEWLALTGLDPEESTALPDGTDMPLHEALRTRFDLARITPDLLRFVVARTGDRYLQQLLRPDNKGELAKWSWGRQAADVVGAHPVRASAAEWAGVLKRLQPRLYSISSSPLAHPTEVRLTVSVVRYTNDLGRDRKGVCSTYLADCADDGPVQVFVQRSPHFRPPSGATTPMIMIGPGTGVAPFIGFLEDRRARGHTGPNWLFFGEQREATDFYYRQELEAFASTGHLDRLDLAFSRDQRNKIYVQDRMREHGSRLWRWLEDGAHLYVCGDAGRMAKDVDRALREIVAAHGGLDTEAAATYVRRLAEGRRYVRDIY</sequence>
<dbReference type="InterPro" id="IPR029039">
    <property type="entry name" value="Flavoprotein-like_sf"/>
</dbReference>
<evidence type="ECO:0000313" key="23">
    <source>
        <dbReference type="EMBL" id="AXI75344.1"/>
    </source>
</evidence>
<evidence type="ECO:0000256" key="18">
    <source>
        <dbReference type="ARBA" id="ARBA00052219"/>
    </source>
</evidence>
<evidence type="ECO:0000256" key="11">
    <source>
        <dbReference type="ARBA" id="ARBA00022723"/>
    </source>
</evidence>
<keyword evidence="9" id="KW-0285">Flavoprotein</keyword>
<dbReference type="GO" id="GO:0046872">
    <property type="term" value="F:metal ion binding"/>
    <property type="evidence" value="ECO:0007669"/>
    <property type="project" value="UniProtKB-KW"/>
</dbReference>
<keyword evidence="10" id="KW-0288">FMN</keyword>
<feature type="compositionally biased region" description="Low complexity" evidence="19">
    <location>
        <begin position="1054"/>
        <end position="1082"/>
    </location>
</feature>
<dbReference type="GO" id="GO:0043546">
    <property type="term" value="F:molybdopterin cofactor binding"/>
    <property type="evidence" value="ECO:0007669"/>
    <property type="project" value="InterPro"/>
</dbReference>
<dbReference type="CDD" id="cd02754">
    <property type="entry name" value="MopB_Nitrate-R-NapA-like"/>
    <property type="match status" value="1"/>
</dbReference>
<evidence type="ECO:0000259" key="20">
    <source>
        <dbReference type="PROSITE" id="PS50902"/>
    </source>
</evidence>
<dbReference type="Pfam" id="PF00258">
    <property type="entry name" value="Flavodoxin_1"/>
    <property type="match status" value="1"/>
</dbReference>
<dbReference type="PANTHER" id="PTHR43105:SF9">
    <property type="entry name" value="NADPH-FE(3+) OXIDOREDUCTASE SUBUNIT ALPHA"/>
    <property type="match status" value="1"/>
</dbReference>
<evidence type="ECO:0000313" key="24">
    <source>
        <dbReference type="Proteomes" id="UP000253779"/>
    </source>
</evidence>
<dbReference type="InterPro" id="IPR039261">
    <property type="entry name" value="FNR_nucleotide-bd"/>
</dbReference>
<dbReference type="Pfam" id="PF00175">
    <property type="entry name" value="NAD_binding_1"/>
    <property type="match status" value="1"/>
</dbReference>
<comment type="cofactor">
    <cofactor evidence="4">
        <name>FAD</name>
        <dbReference type="ChEBI" id="CHEBI:57692"/>
    </cofactor>
</comment>
<dbReference type="PANTHER" id="PTHR43105">
    <property type="entry name" value="RESPIRATORY NITRATE REDUCTASE"/>
    <property type="match status" value="1"/>
</dbReference>
<organism evidence="23 24">
    <name type="scientific">Streptomyces cavourensis</name>
    <dbReference type="NCBI Taxonomy" id="67258"/>
    <lineage>
        <taxon>Bacteria</taxon>
        <taxon>Bacillati</taxon>
        <taxon>Actinomycetota</taxon>
        <taxon>Actinomycetes</taxon>
        <taxon>Kitasatosporales</taxon>
        <taxon>Streptomycetaceae</taxon>
        <taxon>Streptomyces</taxon>
    </lineage>
</organism>
<dbReference type="SUPFAM" id="SSF52218">
    <property type="entry name" value="Flavoproteins"/>
    <property type="match status" value="1"/>
</dbReference>
<dbReference type="GO" id="GO:0042128">
    <property type="term" value="P:nitrate assimilation"/>
    <property type="evidence" value="ECO:0007669"/>
    <property type="project" value="UniProtKB-KW"/>
</dbReference>
<dbReference type="InterPro" id="IPR041957">
    <property type="entry name" value="CT_Nitrate-R-NapA-like"/>
</dbReference>
<dbReference type="Gene3D" id="2.40.30.10">
    <property type="entry name" value="Translation factors"/>
    <property type="match status" value="1"/>
</dbReference>
<evidence type="ECO:0000256" key="6">
    <source>
        <dbReference type="ARBA" id="ARBA00012604"/>
    </source>
</evidence>
<dbReference type="InterPro" id="IPR001094">
    <property type="entry name" value="Flavdoxin-like"/>
</dbReference>
<dbReference type="Gene3D" id="2.20.25.90">
    <property type="entry name" value="ADC-like domains"/>
    <property type="match status" value="1"/>
</dbReference>
<keyword evidence="13" id="KW-0521">NADP</keyword>
<dbReference type="Pfam" id="PF00384">
    <property type="entry name" value="Molybdopterin"/>
    <property type="match status" value="1"/>
</dbReference>
<dbReference type="InterPro" id="IPR006656">
    <property type="entry name" value="Mopterin_OxRdtase"/>
</dbReference>
<proteinExistence type="inferred from homology"/>
<dbReference type="InterPro" id="IPR006963">
    <property type="entry name" value="Mopterin_OxRdtase_4Fe-4S_dom"/>
</dbReference>
<evidence type="ECO:0000256" key="2">
    <source>
        <dbReference type="ARBA" id="ARBA00001942"/>
    </source>
</evidence>
<evidence type="ECO:0000256" key="9">
    <source>
        <dbReference type="ARBA" id="ARBA00022630"/>
    </source>
</evidence>
<dbReference type="InterPro" id="IPR050123">
    <property type="entry name" value="Prok_molybdopt-oxidoreductase"/>
</dbReference>
<feature type="domain" description="4Fe-4S Mo/W bis-MGD-type" evidence="22">
    <location>
        <begin position="1"/>
        <end position="60"/>
    </location>
</feature>
<dbReference type="InterPro" id="IPR027467">
    <property type="entry name" value="MopterinOxRdtase_cofactor_BS"/>
</dbReference>
<dbReference type="GO" id="GO:0004783">
    <property type="term" value="F:sulfite reductase (NADPH) activity"/>
    <property type="evidence" value="ECO:0007669"/>
    <property type="project" value="UniProtKB-EC"/>
</dbReference>
<comment type="cofactor">
    <cofactor evidence="2">
        <name>Mo-bis(molybdopterin guanine dinucleotide)</name>
        <dbReference type="ChEBI" id="CHEBI:60539"/>
    </cofactor>
</comment>
<dbReference type="InterPro" id="IPR009010">
    <property type="entry name" value="Asp_de-COase-like_dom_sf"/>
</dbReference>
<dbReference type="PRINTS" id="PR00369">
    <property type="entry name" value="FLAVODOXIN"/>
</dbReference>
<evidence type="ECO:0000256" key="3">
    <source>
        <dbReference type="ARBA" id="ARBA00001966"/>
    </source>
</evidence>
<dbReference type="PRINTS" id="PR00371">
    <property type="entry name" value="FPNCR"/>
</dbReference>
<keyword evidence="17" id="KW-0534">Nitrate assimilation</keyword>
<evidence type="ECO:0000256" key="14">
    <source>
        <dbReference type="ARBA" id="ARBA00023002"/>
    </source>
</evidence>
<dbReference type="Gene3D" id="3.40.228.10">
    <property type="entry name" value="Dimethylsulfoxide Reductase, domain 2"/>
    <property type="match status" value="1"/>
</dbReference>
<keyword evidence="8" id="KW-0500">Molybdenum</keyword>
<evidence type="ECO:0000256" key="1">
    <source>
        <dbReference type="ARBA" id="ARBA00001917"/>
    </source>
</evidence>
<dbReference type="Gene3D" id="2.40.40.20">
    <property type="match status" value="1"/>
</dbReference>
<keyword evidence="15" id="KW-0408">Iron</keyword>
<comment type="cofactor">
    <cofactor evidence="3">
        <name>[4Fe-4S] cluster</name>
        <dbReference type="ChEBI" id="CHEBI:49883"/>
    </cofactor>
</comment>
<dbReference type="InterPro" id="IPR017938">
    <property type="entry name" value="Riboflavin_synthase-like_b-brl"/>
</dbReference>
<dbReference type="FunFam" id="3.40.50.80:FF:000001">
    <property type="entry name" value="NADPH--cytochrome P450 reductase 1"/>
    <property type="match status" value="1"/>
</dbReference>
<gene>
    <name evidence="23" type="ORF">DTW94_31560</name>
</gene>
<evidence type="ECO:0000256" key="7">
    <source>
        <dbReference type="ARBA" id="ARBA00022485"/>
    </source>
</evidence>
<feature type="domain" description="Flavodoxin-like" evidence="20">
    <location>
        <begin position="881"/>
        <end position="1019"/>
    </location>
</feature>
<dbReference type="CDD" id="cd06199">
    <property type="entry name" value="SiR"/>
    <property type="match status" value="1"/>
</dbReference>
<dbReference type="PROSITE" id="PS50902">
    <property type="entry name" value="FLAVODOXIN_LIKE"/>
    <property type="match status" value="1"/>
</dbReference>
<evidence type="ECO:0000256" key="17">
    <source>
        <dbReference type="ARBA" id="ARBA00023063"/>
    </source>
</evidence>
<protein>
    <recommendedName>
        <fullName evidence="6">assimilatory sulfite reductase (NADPH)</fullName>
        <ecNumber evidence="6">1.8.1.2</ecNumber>
    </recommendedName>
</protein>
<dbReference type="Proteomes" id="UP000253779">
    <property type="component" value="Chromosome"/>
</dbReference>
<evidence type="ECO:0000259" key="22">
    <source>
        <dbReference type="PROSITE" id="PS51669"/>
    </source>
</evidence>
<dbReference type="InterPro" id="IPR017927">
    <property type="entry name" value="FAD-bd_FR_type"/>
</dbReference>
<dbReference type="GO" id="GO:0010181">
    <property type="term" value="F:FMN binding"/>
    <property type="evidence" value="ECO:0007669"/>
    <property type="project" value="InterPro"/>
</dbReference>
<dbReference type="Gene3D" id="3.40.50.360">
    <property type="match status" value="1"/>
</dbReference>
<dbReference type="Gene3D" id="3.40.50.740">
    <property type="match status" value="1"/>
</dbReference>
<reference evidence="23 24" key="1">
    <citation type="submission" date="2018-07" db="EMBL/GenBank/DDBJ databases">
        <title>Complete genome sequence of soil actinomycete Streptomyces cavourensis tj430.</title>
        <authorList>
            <person name="Wang P."/>
            <person name="Huang Y."/>
        </authorList>
    </citation>
    <scope>NUCLEOTIDE SEQUENCE [LARGE SCALE GENOMIC DNA]</scope>
    <source>
        <strain evidence="23 24">TJ430</strain>
    </source>
</reference>
<dbReference type="EMBL" id="CP030930">
    <property type="protein sequence ID" value="AXI75344.1"/>
    <property type="molecule type" value="Genomic_DNA"/>
</dbReference>
<evidence type="ECO:0000256" key="16">
    <source>
        <dbReference type="ARBA" id="ARBA00023014"/>
    </source>
</evidence>
<dbReference type="Pfam" id="PF01568">
    <property type="entry name" value="Molydop_binding"/>
    <property type="match status" value="1"/>
</dbReference>
<dbReference type="SMART" id="SM00926">
    <property type="entry name" value="Molybdop_Fe4S4"/>
    <property type="match status" value="1"/>
</dbReference>
<keyword evidence="14" id="KW-0560">Oxidoreductase</keyword>
<dbReference type="InterPro" id="IPR023173">
    <property type="entry name" value="NADPH_Cyt_P450_Rdtase_alpha"/>
</dbReference>
<dbReference type="EC" id="1.8.1.2" evidence="6"/>
<evidence type="ECO:0000256" key="5">
    <source>
        <dbReference type="ARBA" id="ARBA00008747"/>
    </source>
</evidence>
<dbReference type="RefSeq" id="WP_114933750.1">
    <property type="nucleotide sequence ID" value="NZ_CP030930.1"/>
</dbReference>
<dbReference type="GO" id="GO:0016020">
    <property type="term" value="C:membrane"/>
    <property type="evidence" value="ECO:0007669"/>
    <property type="project" value="TreeGrafter"/>
</dbReference>
<accession>A0AAD0QAQ8</accession>
<dbReference type="PROSITE" id="PS51669">
    <property type="entry name" value="4FE4S_MOW_BIS_MGD"/>
    <property type="match status" value="1"/>
</dbReference>
<feature type="region of interest" description="Disordered" evidence="19">
    <location>
        <begin position="1028"/>
        <end position="1082"/>
    </location>
</feature>
<dbReference type="SUPFAM" id="SSF63380">
    <property type="entry name" value="Riboflavin synthase domain-like"/>
    <property type="match status" value="1"/>
</dbReference>
<evidence type="ECO:0000256" key="4">
    <source>
        <dbReference type="ARBA" id="ARBA00001974"/>
    </source>
</evidence>
<dbReference type="SUPFAM" id="SSF52343">
    <property type="entry name" value="Ferredoxin reductase-like, C-terminal NADP-linked domain"/>
    <property type="match status" value="1"/>
</dbReference>
<dbReference type="PROSITE" id="PS51384">
    <property type="entry name" value="FAD_FR"/>
    <property type="match status" value="1"/>
</dbReference>
<feature type="region of interest" description="Disordered" evidence="19">
    <location>
        <begin position="725"/>
        <end position="747"/>
    </location>
</feature>
<name>A0AAD0QAQ8_9ACTN</name>
<dbReference type="Pfam" id="PF00667">
    <property type="entry name" value="FAD_binding_1"/>
    <property type="match status" value="1"/>
</dbReference>
<dbReference type="CDD" id="cd02791">
    <property type="entry name" value="MopB_CT_Nitrate-R-NapA-like"/>
    <property type="match status" value="1"/>
</dbReference>